<protein>
    <submittedName>
        <fullName evidence="7">Hyaluronate lyase</fullName>
    </submittedName>
</protein>
<keyword evidence="3 7" id="KW-0456">Lyase</keyword>
<evidence type="ECO:0000259" key="5">
    <source>
        <dbReference type="Pfam" id="PF02884"/>
    </source>
</evidence>
<feature type="domain" description="Polysaccharide lyase family 8 C-terminal" evidence="5">
    <location>
        <begin position="577"/>
        <end position="641"/>
    </location>
</feature>
<evidence type="ECO:0000256" key="3">
    <source>
        <dbReference type="ARBA" id="ARBA00023239"/>
    </source>
</evidence>
<dbReference type="InterPro" id="IPR011013">
    <property type="entry name" value="Gal_mutarotase_sf_dom"/>
</dbReference>
<dbReference type="PANTHER" id="PTHR38481">
    <property type="entry name" value="HYALURONATE LYASE"/>
    <property type="match status" value="1"/>
</dbReference>
<dbReference type="InterPro" id="IPR003159">
    <property type="entry name" value="Lyase_8_central_dom"/>
</dbReference>
<organism evidence="7 8">
    <name type="scientific">Helicobacter gastrocanis</name>
    <dbReference type="NCBI Taxonomy" id="2849641"/>
    <lineage>
        <taxon>Bacteria</taxon>
        <taxon>Pseudomonadati</taxon>
        <taxon>Campylobacterota</taxon>
        <taxon>Epsilonproteobacteria</taxon>
        <taxon>Campylobacterales</taxon>
        <taxon>Helicobacteraceae</taxon>
        <taxon>Helicobacter</taxon>
    </lineage>
</organism>
<gene>
    <name evidence="7" type="ORF">NHP190003_06060</name>
</gene>
<evidence type="ECO:0000313" key="8">
    <source>
        <dbReference type="Proteomes" id="UP000826775"/>
    </source>
</evidence>
<dbReference type="SUPFAM" id="SSF74650">
    <property type="entry name" value="Galactose mutarotase-like"/>
    <property type="match status" value="1"/>
</dbReference>
<evidence type="ECO:0000256" key="1">
    <source>
        <dbReference type="ARBA" id="ARBA00006699"/>
    </source>
</evidence>
<dbReference type="InterPro" id="IPR008929">
    <property type="entry name" value="Chondroitin_lyas"/>
</dbReference>
<dbReference type="Pfam" id="PF02884">
    <property type="entry name" value="Lyase_8_C"/>
    <property type="match status" value="1"/>
</dbReference>
<name>A0ABN6I3U1_9HELI</name>
<sequence>MKPVPLLLCVSLLSAVPLDFTKLRANYAHTLLEGAHVPKIARPVSLPFEPSGQDLLNQLRTILDSLKAHALDNAPLNKAEIVNALQDFSQYYSVGGLERGNWWQWEIGIPKTLNAILALADFLPKNLQNTLLQAQEYYQPNPKYSGLSAGARASTKPEARESQGANRVDTAFVSLARGILKHNEKEVLQAIEAVKSASKIVAGGNGFYADGSFIQHEHVPSNGSYGVVLLKGLAQFKATLGDTPLAQNLIDPALYASILQGYPYLLIKGGLNASVCGRSISRDKESDFTRGQALLKALRGFDNPALTPLIKGDTSHIPPVHVFGAMDRAAQVGTHGGQVVLAIHSSRILDYETMNGENLKGFDSADGMTYIYGDPSAFVDYWVLADPTKLPGTTEVQGQEVVLWRRGSLGLNDFAGGAGNGHFGFVGFDLQKPEFRAQKSYLFLGDEVVALGSIVGNKPTTTILDNRKLSPNMQVSINNAPFSQQAQLTHKGDFVNFTNPHAHTNIGYILLQDENTQLQEVARSGNYKAIGGKSYKTLSAPFLEMQILHSLKAHYAYVILPNFSPKEVQSYPLDDLQILAQTPAMHAVFVRSKNLLAINKYAAGWGKIKGLKLKDPLSLLQVQSQNGLALSVADPTQTLQGTTIVLKGRYKLAKANPAVRLKIKGNSTHLDLTFPPLGATLAVDLSTL</sequence>
<dbReference type="Pfam" id="PF08124">
    <property type="entry name" value="Lyase_8_N"/>
    <property type="match status" value="1"/>
</dbReference>
<dbReference type="EMBL" id="AP024814">
    <property type="protein sequence ID" value="BCZ17324.1"/>
    <property type="molecule type" value="Genomic_DNA"/>
</dbReference>
<feature type="domain" description="Polysaccharide lyase 8 N-terminal alpha-helical" evidence="6">
    <location>
        <begin position="79"/>
        <end position="298"/>
    </location>
</feature>
<keyword evidence="8" id="KW-1185">Reference proteome</keyword>
<dbReference type="InterPro" id="IPR012970">
    <property type="entry name" value="Lyase_8_alpha_N"/>
</dbReference>
<dbReference type="Pfam" id="PF02278">
    <property type="entry name" value="Lyase_8"/>
    <property type="match status" value="1"/>
</dbReference>
<dbReference type="Proteomes" id="UP000826775">
    <property type="component" value="Chromosome"/>
</dbReference>
<accession>A0ABN6I3U1</accession>
<dbReference type="SUPFAM" id="SSF48230">
    <property type="entry name" value="Chondroitin AC/alginate lyase"/>
    <property type="match status" value="1"/>
</dbReference>
<dbReference type="PANTHER" id="PTHR38481:SF1">
    <property type="entry name" value="HYALURONATE LYASE"/>
    <property type="match status" value="1"/>
</dbReference>
<dbReference type="Gene3D" id="2.60.220.10">
    <property type="entry name" value="Polysaccharide lyase family 8-like, C-terminal"/>
    <property type="match status" value="1"/>
</dbReference>
<proteinExistence type="inferred from homology"/>
<evidence type="ECO:0000259" key="4">
    <source>
        <dbReference type="Pfam" id="PF02278"/>
    </source>
</evidence>
<dbReference type="Gene3D" id="2.70.98.10">
    <property type="match status" value="1"/>
</dbReference>
<dbReference type="InterPro" id="IPR038970">
    <property type="entry name" value="Lyase_8"/>
</dbReference>
<dbReference type="RefSeq" id="WP_221280516.1">
    <property type="nucleotide sequence ID" value="NZ_AP024814.1"/>
</dbReference>
<evidence type="ECO:0000259" key="6">
    <source>
        <dbReference type="Pfam" id="PF08124"/>
    </source>
</evidence>
<dbReference type="InterPro" id="IPR014718">
    <property type="entry name" value="GH-type_carb-bd"/>
</dbReference>
<evidence type="ECO:0000256" key="2">
    <source>
        <dbReference type="ARBA" id="ARBA00022729"/>
    </source>
</evidence>
<dbReference type="SUPFAM" id="SSF49863">
    <property type="entry name" value="Hyaluronate lyase-like, C-terminal domain"/>
    <property type="match status" value="1"/>
</dbReference>
<comment type="similarity">
    <text evidence="1">Belongs to the polysaccharide lyase 8 family.</text>
</comment>
<keyword evidence="2" id="KW-0732">Signal</keyword>
<reference evidence="7 8" key="1">
    <citation type="submission" date="2021-07" db="EMBL/GenBank/DDBJ databases">
        <title>Novel Helicobacter sp. Isolated from a dog.</title>
        <authorList>
            <person name="Rimbara E."/>
            <person name="Suzuki M."/>
        </authorList>
    </citation>
    <scope>NUCLEOTIDE SEQUENCE [LARGE SCALE GENOMIC DNA]</scope>
    <source>
        <strain evidence="8">NHP19-003</strain>
    </source>
</reference>
<dbReference type="InterPro" id="IPR004103">
    <property type="entry name" value="Lyase_8_C"/>
</dbReference>
<feature type="domain" description="Polysaccharide lyase family 8 central" evidence="4">
    <location>
        <begin position="321"/>
        <end position="564"/>
    </location>
</feature>
<dbReference type="GO" id="GO:0016829">
    <property type="term" value="F:lyase activity"/>
    <property type="evidence" value="ECO:0007669"/>
    <property type="project" value="UniProtKB-KW"/>
</dbReference>
<evidence type="ECO:0000313" key="7">
    <source>
        <dbReference type="EMBL" id="BCZ17324.1"/>
    </source>
</evidence>
<dbReference type="Gene3D" id="1.50.10.100">
    <property type="entry name" value="Chondroitin AC/alginate lyase"/>
    <property type="match status" value="1"/>
</dbReference>
<dbReference type="InterPro" id="IPR011071">
    <property type="entry name" value="Lyase_8-like_C"/>
</dbReference>